<feature type="compositionally biased region" description="Acidic residues" evidence="1">
    <location>
        <begin position="25"/>
        <end position="37"/>
    </location>
</feature>
<dbReference type="Proteomes" id="UP001162480">
    <property type="component" value="Chromosome 14"/>
</dbReference>
<sequence>MDVIASNEDSDDNNREEGQGLCDKEEGEEDDESDEDGVGMHGYSNVNVLSYSSKLNRKEIVISLTSS</sequence>
<evidence type="ECO:0000313" key="3">
    <source>
        <dbReference type="Proteomes" id="UP001162480"/>
    </source>
</evidence>
<reference evidence="2" key="1">
    <citation type="submission" date="2023-08" db="EMBL/GenBank/DDBJ databases">
        <authorList>
            <person name="Alioto T."/>
            <person name="Alioto T."/>
            <person name="Gomez Garrido J."/>
        </authorList>
    </citation>
    <scope>NUCLEOTIDE SEQUENCE</scope>
</reference>
<accession>A0AA36FD94</accession>
<organism evidence="2 3">
    <name type="scientific">Octopus vulgaris</name>
    <name type="common">Common octopus</name>
    <dbReference type="NCBI Taxonomy" id="6645"/>
    <lineage>
        <taxon>Eukaryota</taxon>
        <taxon>Metazoa</taxon>
        <taxon>Spiralia</taxon>
        <taxon>Lophotrochozoa</taxon>
        <taxon>Mollusca</taxon>
        <taxon>Cephalopoda</taxon>
        <taxon>Coleoidea</taxon>
        <taxon>Octopodiformes</taxon>
        <taxon>Octopoda</taxon>
        <taxon>Incirrata</taxon>
        <taxon>Octopodidae</taxon>
        <taxon>Octopus</taxon>
    </lineage>
</organism>
<protein>
    <submittedName>
        <fullName evidence="2">Uncharacterized protein</fullName>
    </submittedName>
</protein>
<evidence type="ECO:0000313" key="2">
    <source>
        <dbReference type="EMBL" id="CAI9732979.1"/>
    </source>
</evidence>
<feature type="region of interest" description="Disordered" evidence="1">
    <location>
        <begin position="1"/>
        <end position="44"/>
    </location>
</feature>
<dbReference type="EMBL" id="OX597827">
    <property type="protein sequence ID" value="CAI9732979.1"/>
    <property type="molecule type" value="Genomic_DNA"/>
</dbReference>
<evidence type="ECO:0000256" key="1">
    <source>
        <dbReference type="SAM" id="MobiDB-lite"/>
    </source>
</evidence>
<keyword evidence="3" id="KW-1185">Reference proteome</keyword>
<gene>
    <name evidence="2" type="ORF">OCTVUL_1B012305</name>
</gene>
<dbReference type="AlphaFoldDB" id="A0AA36FD94"/>
<name>A0AA36FD94_OCTVU</name>
<proteinExistence type="predicted"/>
<feature type="compositionally biased region" description="Basic and acidic residues" evidence="1">
    <location>
        <begin position="12"/>
        <end position="24"/>
    </location>
</feature>